<dbReference type="PANTHER" id="PTHR15462:SF8">
    <property type="entry name" value="SERINE PROTEASE"/>
    <property type="match status" value="1"/>
</dbReference>
<feature type="domain" description="Peptidase S1" evidence="3">
    <location>
        <begin position="10"/>
        <end position="260"/>
    </location>
</feature>
<proteinExistence type="predicted"/>
<feature type="signal peptide" evidence="2">
    <location>
        <begin position="1"/>
        <end position="21"/>
    </location>
</feature>
<comment type="caution">
    <text evidence="4">The sequence shown here is derived from an EMBL/GenBank/DDBJ whole genome shotgun (WGS) entry which is preliminary data.</text>
</comment>
<dbReference type="RefSeq" id="WP_133613202.1">
    <property type="nucleotide sequence ID" value="NZ_SNYW01000007.1"/>
</dbReference>
<dbReference type="Pfam" id="PF13365">
    <property type="entry name" value="Trypsin_2"/>
    <property type="match status" value="1"/>
</dbReference>
<evidence type="ECO:0000313" key="4">
    <source>
        <dbReference type="EMBL" id="TDQ83450.1"/>
    </source>
</evidence>
<dbReference type="OrthoDB" id="267336at2"/>
<feature type="chain" id="PRO_5020426321" evidence="2">
    <location>
        <begin position="22"/>
        <end position="260"/>
    </location>
</feature>
<dbReference type="Proteomes" id="UP000295783">
    <property type="component" value="Unassembled WGS sequence"/>
</dbReference>
<dbReference type="InterPro" id="IPR009003">
    <property type="entry name" value="Peptidase_S1_PA"/>
</dbReference>
<evidence type="ECO:0000259" key="3">
    <source>
        <dbReference type="PROSITE" id="PS50240"/>
    </source>
</evidence>
<dbReference type="EMBL" id="SNYW01000007">
    <property type="protein sequence ID" value="TDQ83450.1"/>
    <property type="molecule type" value="Genomic_DNA"/>
</dbReference>
<dbReference type="SMART" id="SM00020">
    <property type="entry name" value="Tryp_SPc"/>
    <property type="match status" value="1"/>
</dbReference>
<dbReference type="GO" id="GO:0004252">
    <property type="term" value="F:serine-type endopeptidase activity"/>
    <property type="evidence" value="ECO:0007669"/>
    <property type="project" value="InterPro"/>
</dbReference>
<dbReference type="Gene3D" id="2.40.10.10">
    <property type="entry name" value="Trypsin-like serine proteases"/>
    <property type="match status" value="2"/>
</dbReference>
<keyword evidence="5" id="KW-1185">Reference proteome</keyword>
<dbReference type="GO" id="GO:0006508">
    <property type="term" value="P:proteolysis"/>
    <property type="evidence" value="ECO:0007669"/>
    <property type="project" value="InterPro"/>
</dbReference>
<protein>
    <submittedName>
        <fullName evidence="4">V8-like Glu-specific endopeptidase</fullName>
    </submittedName>
</protein>
<dbReference type="PROSITE" id="PS50240">
    <property type="entry name" value="TRYPSIN_DOM"/>
    <property type="match status" value="1"/>
</dbReference>
<organism evidence="4 5">
    <name type="scientific">Dongia mobilis</name>
    <dbReference type="NCBI Taxonomy" id="578943"/>
    <lineage>
        <taxon>Bacteria</taxon>
        <taxon>Pseudomonadati</taxon>
        <taxon>Pseudomonadota</taxon>
        <taxon>Alphaproteobacteria</taxon>
        <taxon>Rhodospirillales</taxon>
        <taxon>Dongiaceae</taxon>
        <taxon>Dongia</taxon>
    </lineage>
</organism>
<dbReference type="InterPro" id="IPR018114">
    <property type="entry name" value="TRYPSIN_HIS"/>
</dbReference>
<accession>A0A4V6PXJ7</accession>
<dbReference type="AlphaFoldDB" id="A0A4V6PXJ7"/>
<dbReference type="InterPro" id="IPR001254">
    <property type="entry name" value="Trypsin_dom"/>
</dbReference>
<dbReference type="PANTHER" id="PTHR15462">
    <property type="entry name" value="SERINE PROTEASE"/>
    <property type="match status" value="1"/>
</dbReference>
<keyword evidence="1 2" id="KW-0732">Signal</keyword>
<gene>
    <name evidence="4" type="ORF">A8950_1737</name>
</gene>
<sequence length="260" mass="26709">MIGRFLSLLLLAGLAACATRAPVTIPPPAPPPPTLPWTAAIGQLDMGPGARPCTAVLVAPDLIVTAAHCLFQGNSPARFDQIAFRLNFGAAPDLGRFGIQAVRAYGGAIRENQVRKAADVAADWALLRIAPPVAGVAPVPVVALTPTQIIAELAGGARLFTAGYGYGAQKTLKPHGSCRIIDGAANGLGRDPGMLVTDCIIRVGDSGGPVALVYPDGRPRLVGIFSGFGVNGQTGLSFASNAGNFAAYLDRLLVSHWLGS</sequence>
<name>A0A4V6PXJ7_9PROT</name>
<evidence type="ECO:0000313" key="5">
    <source>
        <dbReference type="Proteomes" id="UP000295783"/>
    </source>
</evidence>
<dbReference type="SUPFAM" id="SSF50494">
    <property type="entry name" value="Trypsin-like serine proteases"/>
    <property type="match status" value="1"/>
</dbReference>
<reference evidence="4 5" key="1">
    <citation type="submission" date="2019-03" db="EMBL/GenBank/DDBJ databases">
        <title>Genomic Encyclopedia of Type Strains, Phase III (KMG-III): the genomes of soil and plant-associated and newly described type strains.</title>
        <authorList>
            <person name="Whitman W."/>
        </authorList>
    </citation>
    <scope>NUCLEOTIDE SEQUENCE [LARGE SCALE GENOMIC DNA]</scope>
    <source>
        <strain evidence="4 5">CGMCC 1.7660</strain>
    </source>
</reference>
<dbReference type="PROSITE" id="PS00134">
    <property type="entry name" value="TRYPSIN_HIS"/>
    <property type="match status" value="1"/>
</dbReference>
<evidence type="ECO:0000256" key="2">
    <source>
        <dbReference type="SAM" id="SignalP"/>
    </source>
</evidence>
<dbReference type="InterPro" id="IPR050966">
    <property type="entry name" value="Glutamyl_endopeptidase"/>
</dbReference>
<evidence type="ECO:0000256" key="1">
    <source>
        <dbReference type="ARBA" id="ARBA00022729"/>
    </source>
</evidence>
<dbReference type="InterPro" id="IPR043504">
    <property type="entry name" value="Peptidase_S1_PA_chymotrypsin"/>
</dbReference>
<dbReference type="PROSITE" id="PS51257">
    <property type="entry name" value="PROKAR_LIPOPROTEIN"/>
    <property type="match status" value="1"/>
</dbReference>